<name>A0A6F8VGG1_9PROT</name>
<dbReference type="GO" id="GO:0009055">
    <property type="term" value="F:electron transfer activity"/>
    <property type="evidence" value="ECO:0007669"/>
    <property type="project" value="InterPro"/>
</dbReference>
<dbReference type="PROSITE" id="PS51007">
    <property type="entry name" value="CYTC"/>
    <property type="match status" value="2"/>
</dbReference>
<dbReference type="KEGG" id="slac:SKTS_26950"/>
<evidence type="ECO:0000259" key="8">
    <source>
        <dbReference type="PROSITE" id="PS51007"/>
    </source>
</evidence>
<feature type="chain" id="PRO_5026131650" description="Cytochrome c domain-containing protein" evidence="7">
    <location>
        <begin position="30"/>
        <end position="208"/>
    </location>
</feature>
<keyword evidence="7" id="KW-0732">Signal</keyword>
<dbReference type="Proteomes" id="UP000502260">
    <property type="component" value="Chromosome"/>
</dbReference>
<evidence type="ECO:0000256" key="3">
    <source>
        <dbReference type="ARBA" id="ARBA00022723"/>
    </source>
</evidence>
<keyword evidence="5 6" id="KW-0408">Iron</keyword>
<evidence type="ECO:0000256" key="7">
    <source>
        <dbReference type="SAM" id="SignalP"/>
    </source>
</evidence>
<dbReference type="SUPFAM" id="SSF46626">
    <property type="entry name" value="Cytochrome c"/>
    <property type="match status" value="2"/>
</dbReference>
<evidence type="ECO:0000256" key="5">
    <source>
        <dbReference type="ARBA" id="ARBA00023004"/>
    </source>
</evidence>
<dbReference type="Pfam" id="PF13442">
    <property type="entry name" value="Cytochrome_CBB3"/>
    <property type="match status" value="2"/>
</dbReference>
<evidence type="ECO:0000256" key="6">
    <source>
        <dbReference type="PROSITE-ProRule" id="PRU00433"/>
    </source>
</evidence>
<dbReference type="AlphaFoldDB" id="A0A6F8VGG1"/>
<evidence type="ECO:0000313" key="10">
    <source>
        <dbReference type="Proteomes" id="UP000502260"/>
    </source>
</evidence>
<dbReference type="InterPro" id="IPR036909">
    <property type="entry name" value="Cyt_c-like_dom_sf"/>
</dbReference>
<evidence type="ECO:0000256" key="2">
    <source>
        <dbReference type="ARBA" id="ARBA00022617"/>
    </source>
</evidence>
<feature type="domain" description="Cytochrome c" evidence="8">
    <location>
        <begin position="124"/>
        <end position="204"/>
    </location>
</feature>
<dbReference type="InterPro" id="IPR009056">
    <property type="entry name" value="Cyt_c-like_dom"/>
</dbReference>
<evidence type="ECO:0000256" key="1">
    <source>
        <dbReference type="ARBA" id="ARBA00022448"/>
    </source>
</evidence>
<dbReference type="GO" id="GO:0020037">
    <property type="term" value="F:heme binding"/>
    <property type="evidence" value="ECO:0007669"/>
    <property type="project" value="InterPro"/>
</dbReference>
<evidence type="ECO:0000313" key="9">
    <source>
        <dbReference type="EMBL" id="BCB27809.1"/>
    </source>
</evidence>
<evidence type="ECO:0000256" key="4">
    <source>
        <dbReference type="ARBA" id="ARBA00022982"/>
    </source>
</evidence>
<dbReference type="Gene3D" id="1.10.760.10">
    <property type="entry name" value="Cytochrome c-like domain"/>
    <property type="match status" value="2"/>
</dbReference>
<protein>
    <recommendedName>
        <fullName evidence="8">Cytochrome c domain-containing protein</fullName>
    </recommendedName>
</protein>
<keyword evidence="2 6" id="KW-0349">Heme</keyword>
<dbReference type="EMBL" id="AP022853">
    <property type="protein sequence ID" value="BCB27809.1"/>
    <property type="molecule type" value="Genomic_DNA"/>
</dbReference>
<dbReference type="GO" id="GO:0005506">
    <property type="term" value="F:iron ion binding"/>
    <property type="evidence" value="ECO:0007669"/>
    <property type="project" value="InterPro"/>
</dbReference>
<keyword evidence="10" id="KW-1185">Reference proteome</keyword>
<keyword evidence="1" id="KW-0813">Transport</keyword>
<keyword evidence="4" id="KW-0249">Electron transport</keyword>
<reference evidence="10" key="1">
    <citation type="submission" date="2020-03" db="EMBL/GenBank/DDBJ databases">
        <title>Complete genome sequence of sulfur-oxidizing bacterium skT11.</title>
        <authorList>
            <person name="Kanda M."/>
            <person name="Kojima H."/>
            <person name="Fukui M."/>
        </authorList>
    </citation>
    <scope>NUCLEOTIDE SEQUENCE [LARGE SCALE GENOMIC DNA]</scope>
    <source>
        <strain evidence="10">skT11</strain>
    </source>
</reference>
<accession>A0A6F8VGG1</accession>
<dbReference type="PANTHER" id="PTHR40942:SF4">
    <property type="entry name" value="CYTOCHROME C5"/>
    <property type="match status" value="1"/>
</dbReference>
<organism evidence="9 10">
    <name type="scientific">Sulfurimicrobium lacus</name>
    <dbReference type="NCBI Taxonomy" id="2715678"/>
    <lineage>
        <taxon>Bacteria</taxon>
        <taxon>Pseudomonadati</taxon>
        <taxon>Pseudomonadota</taxon>
        <taxon>Betaproteobacteria</taxon>
        <taxon>Nitrosomonadales</taxon>
        <taxon>Sulfuricellaceae</taxon>
        <taxon>Sulfurimicrobium</taxon>
    </lineage>
</organism>
<dbReference type="PANTHER" id="PTHR40942">
    <property type="match status" value="1"/>
</dbReference>
<dbReference type="InterPro" id="IPR002323">
    <property type="entry name" value="Cyt_CIE"/>
</dbReference>
<proteinExistence type="predicted"/>
<gene>
    <name evidence="9" type="ORF">SKTS_26950</name>
</gene>
<sequence>MTQHLFVRHHFCISTLMTTLLALPVAAQATSTPDRTGKEVVEATCIVCHGPGKDGAPRFGHSDEWSKRASQGINTLTSHAITGIRKMPAHGGEGSLSDLEISRAISYMVSGGKAPDPKTAYSSPQQWSGEQIVKARCGECHSIGKGGAPHIGNMEEWSPRLKSGVENLVKSSIRGHNAMPSRGGLANLSDADMRAAITYMVTPANATK</sequence>
<dbReference type="RefSeq" id="WP_173066118.1">
    <property type="nucleotide sequence ID" value="NZ_AP022853.1"/>
</dbReference>
<keyword evidence="3 6" id="KW-0479">Metal-binding</keyword>
<dbReference type="PRINTS" id="PR00607">
    <property type="entry name" value="CYTCHROMECIE"/>
</dbReference>
<feature type="domain" description="Cytochrome c" evidence="8">
    <location>
        <begin position="32"/>
        <end position="112"/>
    </location>
</feature>
<feature type="signal peptide" evidence="7">
    <location>
        <begin position="1"/>
        <end position="29"/>
    </location>
</feature>